<keyword evidence="1" id="KW-0677">Repeat</keyword>
<dbReference type="HOGENOM" id="CLU_000134_18_9_1"/>
<organism evidence="4 5">
    <name type="scientific">Baudoinia panamericana (strain UAMH 10762)</name>
    <name type="common">Angels' share fungus</name>
    <name type="synonym">Baudoinia compniacensis (strain UAMH 10762)</name>
    <dbReference type="NCBI Taxonomy" id="717646"/>
    <lineage>
        <taxon>Eukaryota</taxon>
        <taxon>Fungi</taxon>
        <taxon>Dikarya</taxon>
        <taxon>Ascomycota</taxon>
        <taxon>Pezizomycotina</taxon>
        <taxon>Dothideomycetes</taxon>
        <taxon>Dothideomycetidae</taxon>
        <taxon>Mycosphaerellales</taxon>
        <taxon>Teratosphaeriaceae</taxon>
        <taxon>Baudoinia</taxon>
    </lineage>
</organism>
<dbReference type="RefSeq" id="XP_007676220.1">
    <property type="nucleotide sequence ID" value="XM_007678030.1"/>
</dbReference>
<gene>
    <name evidence="4" type="ORF">BAUCODRAFT_50002</name>
</gene>
<dbReference type="PANTHER" id="PTHR24198:SF183">
    <property type="entry name" value="SUPPRESSOR_ENHANCER OF LIN-12"/>
    <property type="match status" value="1"/>
</dbReference>
<dbReference type="AlphaFoldDB" id="M2NCR6"/>
<accession>M2NCR6</accession>
<feature type="repeat" description="ANK" evidence="3">
    <location>
        <begin position="94"/>
        <end position="121"/>
    </location>
</feature>
<dbReference type="PANTHER" id="PTHR24198">
    <property type="entry name" value="ANKYRIN REPEAT AND PROTEIN KINASE DOMAIN-CONTAINING PROTEIN"/>
    <property type="match status" value="1"/>
</dbReference>
<evidence type="ECO:0000313" key="5">
    <source>
        <dbReference type="Proteomes" id="UP000011761"/>
    </source>
</evidence>
<dbReference type="OrthoDB" id="3643233at2759"/>
<evidence type="ECO:0000256" key="3">
    <source>
        <dbReference type="PROSITE-ProRule" id="PRU00023"/>
    </source>
</evidence>
<feature type="non-terminal residue" evidence="4">
    <location>
        <position position="121"/>
    </location>
</feature>
<dbReference type="GeneID" id="19114941"/>
<dbReference type="KEGG" id="bcom:BAUCODRAFT_50002"/>
<dbReference type="SMART" id="SM00248">
    <property type="entry name" value="ANK"/>
    <property type="match status" value="3"/>
</dbReference>
<dbReference type="InterPro" id="IPR002110">
    <property type="entry name" value="Ankyrin_rpt"/>
</dbReference>
<evidence type="ECO:0000256" key="1">
    <source>
        <dbReference type="ARBA" id="ARBA00022737"/>
    </source>
</evidence>
<evidence type="ECO:0000313" key="4">
    <source>
        <dbReference type="EMBL" id="EMC96705.1"/>
    </source>
</evidence>
<dbReference type="Gene3D" id="1.25.40.20">
    <property type="entry name" value="Ankyrin repeat-containing domain"/>
    <property type="match status" value="1"/>
</dbReference>
<dbReference type="InterPro" id="IPR036770">
    <property type="entry name" value="Ankyrin_rpt-contain_sf"/>
</dbReference>
<name>M2NCR6_BAUPA</name>
<dbReference type="Pfam" id="PF12796">
    <property type="entry name" value="Ank_2"/>
    <property type="match status" value="1"/>
</dbReference>
<dbReference type="Proteomes" id="UP000011761">
    <property type="component" value="Unassembled WGS sequence"/>
</dbReference>
<keyword evidence="2 3" id="KW-0040">ANK repeat</keyword>
<protein>
    <submittedName>
        <fullName evidence="4">Uncharacterized protein</fullName>
    </submittedName>
</protein>
<reference evidence="4 5" key="1">
    <citation type="journal article" date="2012" name="PLoS Pathog.">
        <title>Diverse lifestyles and strategies of plant pathogenesis encoded in the genomes of eighteen Dothideomycetes fungi.</title>
        <authorList>
            <person name="Ohm R.A."/>
            <person name="Feau N."/>
            <person name="Henrissat B."/>
            <person name="Schoch C.L."/>
            <person name="Horwitz B.A."/>
            <person name="Barry K.W."/>
            <person name="Condon B.J."/>
            <person name="Copeland A.C."/>
            <person name="Dhillon B."/>
            <person name="Glaser F."/>
            <person name="Hesse C.N."/>
            <person name="Kosti I."/>
            <person name="LaButti K."/>
            <person name="Lindquist E.A."/>
            <person name="Lucas S."/>
            <person name="Salamov A.A."/>
            <person name="Bradshaw R.E."/>
            <person name="Ciuffetti L."/>
            <person name="Hamelin R.C."/>
            <person name="Kema G.H.J."/>
            <person name="Lawrence C."/>
            <person name="Scott J.A."/>
            <person name="Spatafora J.W."/>
            <person name="Turgeon B.G."/>
            <person name="de Wit P.J.G.M."/>
            <person name="Zhong S."/>
            <person name="Goodwin S.B."/>
            <person name="Grigoriev I.V."/>
        </authorList>
    </citation>
    <scope>NUCLEOTIDE SEQUENCE [LARGE SCALE GENOMIC DNA]</scope>
    <source>
        <strain evidence="4 5">UAMH 10762</strain>
    </source>
</reference>
<sequence>LLKASANGHTDRVAHLTLFDPDREYADDVHFTALHHAVLSGFQDTTEALIRAGYDPNANSLYGTPLCLAAFKSRGNIVRTLLQHRTTVDIACATLGSALHAACMGQDEGVAEALLQHGASI</sequence>
<evidence type="ECO:0000256" key="2">
    <source>
        <dbReference type="ARBA" id="ARBA00023043"/>
    </source>
</evidence>
<dbReference type="PROSITE" id="PS50088">
    <property type="entry name" value="ANK_REPEAT"/>
    <property type="match status" value="1"/>
</dbReference>
<keyword evidence="5" id="KW-1185">Reference proteome</keyword>
<feature type="non-terminal residue" evidence="4">
    <location>
        <position position="1"/>
    </location>
</feature>
<dbReference type="PROSITE" id="PS50297">
    <property type="entry name" value="ANK_REP_REGION"/>
    <property type="match status" value="1"/>
</dbReference>
<dbReference type="EMBL" id="KB445555">
    <property type="protein sequence ID" value="EMC96705.1"/>
    <property type="molecule type" value="Genomic_DNA"/>
</dbReference>
<proteinExistence type="predicted"/>
<dbReference type="SUPFAM" id="SSF48403">
    <property type="entry name" value="Ankyrin repeat"/>
    <property type="match status" value="1"/>
</dbReference>